<evidence type="ECO:0000313" key="10">
    <source>
        <dbReference type="Proteomes" id="UP000266841"/>
    </source>
</evidence>
<dbReference type="PROSITE" id="PS51194">
    <property type="entry name" value="HELICASE_CTER"/>
    <property type="match status" value="1"/>
</dbReference>
<dbReference type="Pfam" id="PF00271">
    <property type="entry name" value="Helicase_C"/>
    <property type="match status" value="1"/>
</dbReference>
<dbReference type="Gene3D" id="3.40.50.300">
    <property type="entry name" value="P-loop containing nucleotide triphosphate hydrolases"/>
    <property type="match status" value="2"/>
</dbReference>
<evidence type="ECO:0000313" key="9">
    <source>
        <dbReference type="EMBL" id="EJK75628.1"/>
    </source>
</evidence>
<comment type="similarity">
    <text evidence="5">Belongs to the DEAD box helicase family.</text>
</comment>
<dbReference type="Pfam" id="PF00270">
    <property type="entry name" value="DEAD"/>
    <property type="match status" value="1"/>
</dbReference>
<dbReference type="InterPro" id="IPR011545">
    <property type="entry name" value="DEAD/DEAH_box_helicase_dom"/>
</dbReference>
<evidence type="ECO:0000256" key="2">
    <source>
        <dbReference type="ARBA" id="ARBA00022801"/>
    </source>
</evidence>
<dbReference type="GO" id="GO:0003723">
    <property type="term" value="F:RNA binding"/>
    <property type="evidence" value="ECO:0007669"/>
    <property type="project" value="UniProtKB-UniRule"/>
</dbReference>
<dbReference type="PANTHER" id="PTHR24031">
    <property type="entry name" value="RNA HELICASE"/>
    <property type="match status" value="1"/>
</dbReference>
<reference evidence="9 10" key="1">
    <citation type="journal article" date="2012" name="Genome Biol.">
        <title>Genome and low-iron response of an oceanic diatom adapted to chronic iron limitation.</title>
        <authorList>
            <person name="Lommer M."/>
            <person name="Specht M."/>
            <person name="Roy A.S."/>
            <person name="Kraemer L."/>
            <person name="Andreson R."/>
            <person name="Gutowska M.A."/>
            <person name="Wolf J."/>
            <person name="Bergner S.V."/>
            <person name="Schilhabel M.B."/>
            <person name="Klostermeier U.C."/>
            <person name="Beiko R.G."/>
            <person name="Rosenstiel P."/>
            <person name="Hippler M."/>
            <person name="Laroche J."/>
        </authorList>
    </citation>
    <scope>NUCLEOTIDE SEQUENCE [LARGE SCALE GENOMIC DNA]</scope>
    <source>
        <strain evidence="9 10">CCMP1005</strain>
    </source>
</reference>
<feature type="compositionally biased region" description="Gly residues" evidence="6">
    <location>
        <begin position="43"/>
        <end position="57"/>
    </location>
</feature>
<organism evidence="9 10">
    <name type="scientific">Thalassiosira oceanica</name>
    <name type="common">Marine diatom</name>
    <dbReference type="NCBI Taxonomy" id="159749"/>
    <lineage>
        <taxon>Eukaryota</taxon>
        <taxon>Sar</taxon>
        <taxon>Stramenopiles</taxon>
        <taxon>Ochrophyta</taxon>
        <taxon>Bacillariophyta</taxon>
        <taxon>Coscinodiscophyceae</taxon>
        <taxon>Thalassiosirophycidae</taxon>
        <taxon>Thalassiosirales</taxon>
        <taxon>Thalassiosiraceae</taxon>
        <taxon>Thalassiosira</taxon>
    </lineage>
</organism>
<dbReference type="SMART" id="SM00487">
    <property type="entry name" value="DEXDc"/>
    <property type="match status" value="1"/>
</dbReference>
<keyword evidence="5" id="KW-0347">Helicase</keyword>
<evidence type="ECO:0000256" key="3">
    <source>
        <dbReference type="ARBA" id="ARBA00022840"/>
    </source>
</evidence>
<keyword evidence="1 5" id="KW-0547">Nucleotide-binding</keyword>
<sequence>MSGRGGGNSNDNAGGRSGDQPGGGGGRGRNRNRNRNRNRRGRGGGGGGRGGGNGGRGGGDDRRNTPQKREHESPVNLPGEPARSSGNSTKKLAHMTESRFADLPIAAESRRAMAEVFRYETMTEVQAKTLPLILADGGRDCMAKAKTGTGKTLAFMIPTVEKLMVHMKKNNARASRDIGCLVISPTRELAQQIGAETEKLLRFQNNSMRKVVVCVGGTNRNKDVRALEGVTPIVIATPGRLLDHLESGLAERMANLDTLVFDEADQLLDMGFRPDVLRILKFLQPSASTRQTLLFSATIPDQVEVIAGIAMRPQYNFVDTVGEEEQTHLHVRQSAMVSRQEHQIEALFSILQERTSSSSHKVIVFFTTARLTQLMAEMFNSVSDITGYNVLEIHSRKSQSQREKASEKFRKSRSAVMFSSDVTARGMDYPDVTYVLQVGLTEQSQYIHRLGRTARAGKDGEGGLLLADYEEGHMLSKELRDMPIERTAVPRSPVATTAAQRAIANVGTMESLGATAEQAYRAWLGYYNGNLRKCRWDKRQLVQQANTWAIDVGLKEQPGLQKKTIGKMGLKGTPGLRIEN</sequence>
<feature type="domain" description="Helicase ATP-binding" evidence="7">
    <location>
        <begin position="132"/>
        <end position="317"/>
    </location>
</feature>
<dbReference type="GO" id="GO:0003724">
    <property type="term" value="F:RNA helicase activity"/>
    <property type="evidence" value="ECO:0007669"/>
    <property type="project" value="UniProtKB-EC"/>
</dbReference>
<evidence type="ECO:0000259" key="7">
    <source>
        <dbReference type="PROSITE" id="PS51192"/>
    </source>
</evidence>
<dbReference type="CDD" id="cd18787">
    <property type="entry name" value="SF2_C_DEAD"/>
    <property type="match status" value="1"/>
</dbReference>
<dbReference type="eggNOG" id="KOG0342">
    <property type="taxonomic scope" value="Eukaryota"/>
</dbReference>
<dbReference type="Proteomes" id="UP000266841">
    <property type="component" value="Unassembled WGS sequence"/>
</dbReference>
<feature type="region of interest" description="Disordered" evidence="6">
    <location>
        <begin position="1"/>
        <end position="90"/>
    </location>
</feature>
<dbReference type="OrthoDB" id="193716at2759"/>
<dbReference type="GO" id="GO:0016787">
    <property type="term" value="F:hydrolase activity"/>
    <property type="evidence" value="ECO:0007669"/>
    <property type="project" value="UniProtKB-KW"/>
</dbReference>
<comment type="function">
    <text evidence="5">RNA helicase.</text>
</comment>
<protein>
    <recommendedName>
        <fullName evidence="5">ATP-dependent RNA helicase</fullName>
        <ecNumber evidence="5">3.6.4.13</ecNumber>
    </recommendedName>
</protein>
<accession>K0TA98</accession>
<dbReference type="AlphaFoldDB" id="K0TA98"/>
<dbReference type="PROSITE" id="PS51192">
    <property type="entry name" value="HELICASE_ATP_BIND_1"/>
    <property type="match status" value="1"/>
</dbReference>
<dbReference type="SUPFAM" id="SSF52540">
    <property type="entry name" value="P-loop containing nucleoside triphosphate hydrolases"/>
    <property type="match status" value="2"/>
</dbReference>
<dbReference type="SMART" id="SM00490">
    <property type="entry name" value="HELICc"/>
    <property type="match status" value="1"/>
</dbReference>
<feature type="domain" description="Helicase C-terminal" evidence="8">
    <location>
        <begin position="343"/>
        <end position="500"/>
    </location>
</feature>
<feature type="compositionally biased region" description="Basic residues" evidence="6">
    <location>
        <begin position="28"/>
        <end position="42"/>
    </location>
</feature>
<keyword evidence="10" id="KW-1185">Reference proteome</keyword>
<dbReference type="InterPro" id="IPR014001">
    <property type="entry name" value="Helicase_ATP-bd"/>
</dbReference>
<feature type="compositionally biased region" description="Basic and acidic residues" evidence="6">
    <location>
        <begin position="58"/>
        <end position="73"/>
    </location>
</feature>
<name>K0TA98_THAOC</name>
<keyword evidence="4 5" id="KW-0694">RNA-binding</keyword>
<keyword evidence="3 5" id="KW-0067">ATP-binding</keyword>
<comment type="domain">
    <text evidence="5">The Q motif is unique to and characteristic of the DEAD box family of RNA helicases and controls ATP binding and hydrolysis.</text>
</comment>
<dbReference type="InterPro" id="IPR001650">
    <property type="entry name" value="Helicase_C-like"/>
</dbReference>
<evidence type="ECO:0000256" key="1">
    <source>
        <dbReference type="ARBA" id="ARBA00022741"/>
    </source>
</evidence>
<evidence type="ECO:0000256" key="6">
    <source>
        <dbReference type="SAM" id="MobiDB-lite"/>
    </source>
</evidence>
<dbReference type="OMA" id="NGEQYVH"/>
<gene>
    <name evidence="9" type="ORF">THAOC_02639</name>
</gene>
<keyword evidence="2 5" id="KW-0378">Hydrolase</keyword>
<dbReference type="EMBL" id="AGNL01002822">
    <property type="protein sequence ID" value="EJK75628.1"/>
    <property type="molecule type" value="Genomic_DNA"/>
</dbReference>
<dbReference type="InterPro" id="IPR027417">
    <property type="entry name" value="P-loop_NTPase"/>
</dbReference>
<evidence type="ECO:0000259" key="8">
    <source>
        <dbReference type="PROSITE" id="PS51194"/>
    </source>
</evidence>
<feature type="compositionally biased region" description="Gly residues" evidence="6">
    <location>
        <begin position="15"/>
        <end position="27"/>
    </location>
</feature>
<evidence type="ECO:0000256" key="5">
    <source>
        <dbReference type="RuleBase" id="RU365068"/>
    </source>
</evidence>
<dbReference type="GO" id="GO:0005524">
    <property type="term" value="F:ATP binding"/>
    <property type="evidence" value="ECO:0007669"/>
    <property type="project" value="UniProtKB-UniRule"/>
</dbReference>
<comment type="caution">
    <text evidence="9">The sequence shown here is derived from an EMBL/GenBank/DDBJ whole genome shotgun (WGS) entry which is preliminary data.</text>
</comment>
<evidence type="ECO:0000256" key="4">
    <source>
        <dbReference type="ARBA" id="ARBA00022884"/>
    </source>
</evidence>
<proteinExistence type="inferred from homology"/>
<comment type="catalytic activity">
    <reaction evidence="5">
        <text>ATP + H2O = ADP + phosphate + H(+)</text>
        <dbReference type="Rhea" id="RHEA:13065"/>
        <dbReference type="ChEBI" id="CHEBI:15377"/>
        <dbReference type="ChEBI" id="CHEBI:15378"/>
        <dbReference type="ChEBI" id="CHEBI:30616"/>
        <dbReference type="ChEBI" id="CHEBI:43474"/>
        <dbReference type="ChEBI" id="CHEBI:456216"/>
        <dbReference type="EC" id="3.6.4.13"/>
    </reaction>
</comment>
<dbReference type="EC" id="3.6.4.13" evidence="5"/>